<evidence type="ECO:0000313" key="2">
    <source>
        <dbReference type="Proteomes" id="UP001176891"/>
    </source>
</evidence>
<keyword evidence="2" id="KW-1185">Reference proteome</keyword>
<name>A0ABT8X136_9FLAO</name>
<gene>
    <name evidence="1" type="ORF">Q4Q39_09520</name>
</gene>
<reference evidence="1" key="1">
    <citation type="submission" date="2023-07" db="EMBL/GenBank/DDBJ databases">
        <title>Two novel species in the genus Flavivirga.</title>
        <authorList>
            <person name="Kwon K."/>
        </authorList>
    </citation>
    <scope>NUCLEOTIDE SEQUENCE</scope>
    <source>
        <strain evidence="1">KACC 14157</strain>
    </source>
</reference>
<dbReference type="RefSeq" id="WP_303282200.1">
    <property type="nucleotide sequence ID" value="NZ_BAABCZ010000010.1"/>
</dbReference>
<dbReference type="Proteomes" id="UP001176891">
    <property type="component" value="Unassembled WGS sequence"/>
</dbReference>
<dbReference type="EMBL" id="JAUOEM010000003">
    <property type="protein sequence ID" value="MDO5987636.1"/>
    <property type="molecule type" value="Genomic_DNA"/>
</dbReference>
<protein>
    <submittedName>
        <fullName evidence="1">Uncharacterized protein</fullName>
    </submittedName>
</protein>
<comment type="caution">
    <text evidence="1">The sequence shown here is derived from an EMBL/GenBank/DDBJ whole genome shotgun (WGS) entry which is preliminary data.</text>
</comment>
<proteinExistence type="predicted"/>
<sequence length="143" mass="16038">MKTKTLRTNLILLIVGLVLITPIKVQSLSLENPITLETLITDVDLQKFIKDSSQNIDDPYDRGKALDEFIGEILLKKYPQLKDMNHEESVALISEACMSVYNSLNPNCSLCESGCHFCCNFQGTAVFFDCNILYCGFHPVPCN</sequence>
<evidence type="ECO:0000313" key="1">
    <source>
        <dbReference type="EMBL" id="MDO5987636.1"/>
    </source>
</evidence>
<organism evidence="1 2">
    <name type="scientific">Flavivirga amylovorans</name>
    <dbReference type="NCBI Taxonomy" id="870486"/>
    <lineage>
        <taxon>Bacteria</taxon>
        <taxon>Pseudomonadati</taxon>
        <taxon>Bacteroidota</taxon>
        <taxon>Flavobacteriia</taxon>
        <taxon>Flavobacteriales</taxon>
        <taxon>Flavobacteriaceae</taxon>
        <taxon>Flavivirga</taxon>
    </lineage>
</organism>
<accession>A0ABT8X136</accession>